<evidence type="ECO:0000313" key="2">
    <source>
        <dbReference type="EMBL" id="WLS44384.1"/>
    </source>
</evidence>
<dbReference type="CDD" id="cd00090">
    <property type="entry name" value="HTH_ARSR"/>
    <property type="match status" value="1"/>
</dbReference>
<gene>
    <name evidence="2" type="ORF">Q3V37_23775</name>
</gene>
<dbReference type="RefSeq" id="WP_306271664.1">
    <property type="nucleotide sequence ID" value="NZ_CP130472.1"/>
</dbReference>
<dbReference type="NCBIfam" id="NF033788">
    <property type="entry name" value="HTH_metalloreg"/>
    <property type="match status" value="1"/>
</dbReference>
<dbReference type="InterPro" id="IPR001845">
    <property type="entry name" value="HTH_ArsR_DNA-bd_dom"/>
</dbReference>
<name>A0AAJ6KXW2_9ACTN</name>
<proteinExistence type="predicted"/>
<evidence type="ECO:0000259" key="1">
    <source>
        <dbReference type="PROSITE" id="PS50987"/>
    </source>
</evidence>
<dbReference type="EMBL" id="CP130472">
    <property type="protein sequence ID" value="WLS44384.1"/>
    <property type="molecule type" value="Genomic_DNA"/>
</dbReference>
<dbReference type="PANTHER" id="PTHR38600:SF2">
    <property type="entry name" value="SLL0088 PROTEIN"/>
    <property type="match status" value="1"/>
</dbReference>
<reference evidence="2 3" key="1">
    <citation type="submission" date="2023-07" db="EMBL/GenBank/DDBJ databases">
        <title>Micromonospora profundi TRM 95458 converts glycerol to a new osmotic compound.</title>
        <authorList>
            <person name="Lu D."/>
        </authorList>
    </citation>
    <scope>NUCLEOTIDE SEQUENCE [LARGE SCALE GENOMIC DNA]</scope>
    <source>
        <strain evidence="2 3">TRM95458</strain>
    </source>
</reference>
<dbReference type="PANTHER" id="PTHR38600">
    <property type="entry name" value="TRANSCRIPTIONAL REGULATORY PROTEIN"/>
    <property type="match status" value="1"/>
</dbReference>
<keyword evidence="3" id="KW-1185">Reference proteome</keyword>
<dbReference type="GO" id="GO:0003700">
    <property type="term" value="F:DNA-binding transcription factor activity"/>
    <property type="evidence" value="ECO:0007669"/>
    <property type="project" value="InterPro"/>
</dbReference>
<dbReference type="InterPro" id="IPR036390">
    <property type="entry name" value="WH_DNA-bd_sf"/>
</dbReference>
<dbReference type="SMART" id="SM00418">
    <property type="entry name" value="HTH_ARSR"/>
    <property type="match status" value="1"/>
</dbReference>
<dbReference type="Proteomes" id="UP001235874">
    <property type="component" value="Chromosome"/>
</dbReference>
<accession>A0AAJ6KXW2</accession>
<organism evidence="2 3">
    <name type="scientific">Micromonospora profundi</name>
    <dbReference type="NCBI Taxonomy" id="1420889"/>
    <lineage>
        <taxon>Bacteria</taxon>
        <taxon>Bacillati</taxon>
        <taxon>Actinomycetota</taxon>
        <taxon>Actinomycetes</taxon>
        <taxon>Micromonosporales</taxon>
        <taxon>Micromonosporaceae</taxon>
        <taxon>Micromonospora</taxon>
    </lineage>
</organism>
<dbReference type="PROSITE" id="PS50987">
    <property type="entry name" value="HTH_ARSR_2"/>
    <property type="match status" value="1"/>
</dbReference>
<feature type="domain" description="HTH arsR-type" evidence="1">
    <location>
        <begin position="4"/>
        <end position="101"/>
    </location>
</feature>
<dbReference type="InterPro" id="IPR011991">
    <property type="entry name" value="ArsR-like_HTH"/>
</dbReference>
<dbReference type="Gene3D" id="1.10.10.10">
    <property type="entry name" value="Winged helix-like DNA-binding domain superfamily/Winged helix DNA-binding domain"/>
    <property type="match status" value="1"/>
</dbReference>
<evidence type="ECO:0000313" key="3">
    <source>
        <dbReference type="Proteomes" id="UP001235874"/>
    </source>
</evidence>
<dbReference type="AlphaFoldDB" id="A0AAJ6KXW2"/>
<dbReference type="Pfam" id="PF12840">
    <property type="entry name" value="HTH_20"/>
    <property type="match status" value="1"/>
</dbReference>
<dbReference type="PRINTS" id="PR00778">
    <property type="entry name" value="HTHARSR"/>
</dbReference>
<dbReference type="InterPro" id="IPR036388">
    <property type="entry name" value="WH-like_DNA-bd_sf"/>
</dbReference>
<dbReference type="KEGG" id="mprn:Q3V37_23775"/>
<sequence>MAKYAGEGGSVLDSVFQALADPTRRQVVERLTQGPATTSDLARPFDMALPSFTQHLHVLEQSGLVTSEKTGRVRTYRLAPQPLEHLDTWLAAQRARWTRRLDQLDSRSRPRWWCKRRPSRDPV</sequence>
<protein>
    <submittedName>
        <fullName evidence="2">Metalloregulator ArsR/SmtB family transcription factor</fullName>
    </submittedName>
</protein>
<dbReference type="SUPFAM" id="SSF46785">
    <property type="entry name" value="Winged helix' DNA-binding domain"/>
    <property type="match status" value="1"/>
</dbReference>